<feature type="transmembrane region" description="Helical" evidence="1">
    <location>
        <begin position="86"/>
        <end position="105"/>
    </location>
</feature>
<name>A0A411YZK9_9RHOB</name>
<gene>
    <name evidence="2" type="ORF">D1012_15795</name>
</gene>
<evidence type="ECO:0000313" key="2">
    <source>
        <dbReference type="EMBL" id="RGP36249.1"/>
    </source>
</evidence>
<feature type="transmembrane region" description="Helical" evidence="1">
    <location>
        <begin position="366"/>
        <end position="391"/>
    </location>
</feature>
<reference evidence="2 3" key="1">
    <citation type="submission" date="2018-08" db="EMBL/GenBank/DDBJ databases">
        <title>Flavobacterium tibetense sp. nov., isolated from a wetland YonghuCo on Tibetan Plateau.</title>
        <authorList>
            <person name="Phurbu D."/>
            <person name="Lu H."/>
            <person name="Xing P."/>
        </authorList>
    </citation>
    <scope>NUCLEOTIDE SEQUENCE [LARGE SCALE GENOMIC DNA]</scope>
    <source>
        <strain evidence="2 3">DJC</strain>
    </source>
</reference>
<evidence type="ECO:0000256" key="1">
    <source>
        <dbReference type="SAM" id="Phobius"/>
    </source>
</evidence>
<feature type="transmembrane region" description="Helical" evidence="1">
    <location>
        <begin position="210"/>
        <end position="228"/>
    </location>
</feature>
<sequence length="469" mass="51564">MPDANTLAYLMLAIWPVVSWMFFTKMAPARALIWTVLGAYMLLPPVVALDLPLVPDIDKDAAAGLAALAAVLFLLRERFGLWPESWLGRGLIVLYILSPFATVLTNRDAIWFPGATLPALRIYDSLAVVGNQFIALIPFFLARRFLSGQQAMRAMLVALMAAGLIYSLPMLIEARLSPQLNLMVYGFFQHDFSQAIRFGGFRPFVFMPHGLWVAFFAMMCFIASVTLFRIGPAAARPRYLIIALYLLVVLLFCRSAGPVVYAMGLVPVVMVLPRRVQLLVAGAIVAVVISYPLLRGLHLVPVDEIMRFAMGLNPERGASLQFRILNEELLLNRAAERPWFGWGLYGRGLLHDPMTGEINVIADGGWIITLGTFGWAGYIAAFGLLALPVVLMAREAVRQPSAALSPFACAVTLILAVNLFDLLPNDTLIPFTWLMAGAVLGHAEALRGAWKTAKREESVVALRPGRTVI</sequence>
<organism evidence="2 3">
    <name type="scientific">Pseudotabrizicola alkalilacus</name>
    <dbReference type="NCBI Taxonomy" id="2305252"/>
    <lineage>
        <taxon>Bacteria</taxon>
        <taxon>Pseudomonadati</taxon>
        <taxon>Pseudomonadota</taxon>
        <taxon>Alphaproteobacteria</taxon>
        <taxon>Rhodobacterales</taxon>
        <taxon>Paracoccaceae</taxon>
        <taxon>Pseudotabrizicola</taxon>
    </lineage>
</organism>
<dbReference type="RefSeq" id="WP_118154361.1">
    <property type="nucleotide sequence ID" value="NZ_QWEY01000009.1"/>
</dbReference>
<keyword evidence="1" id="KW-0472">Membrane</keyword>
<dbReference type="Proteomes" id="UP000284547">
    <property type="component" value="Unassembled WGS sequence"/>
</dbReference>
<feature type="transmembrane region" description="Helical" evidence="1">
    <location>
        <begin position="31"/>
        <end position="49"/>
    </location>
</feature>
<protein>
    <recommendedName>
        <fullName evidence="4">O-antigen ligase domain-containing protein</fullName>
    </recommendedName>
</protein>
<feature type="transmembrane region" description="Helical" evidence="1">
    <location>
        <begin position="240"/>
        <end position="264"/>
    </location>
</feature>
<comment type="caution">
    <text evidence="2">The sequence shown here is derived from an EMBL/GenBank/DDBJ whole genome shotgun (WGS) entry which is preliminary data.</text>
</comment>
<accession>A0A411YZK9</accession>
<evidence type="ECO:0000313" key="3">
    <source>
        <dbReference type="Proteomes" id="UP000284547"/>
    </source>
</evidence>
<dbReference type="EMBL" id="QWEY01000009">
    <property type="protein sequence ID" value="RGP36249.1"/>
    <property type="molecule type" value="Genomic_DNA"/>
</dbReference>
<feature type="transmembrane region" description="Helical" evidence="1">
    <location>
        <begin position="154"/>
        <end position="172"/>
    </location>
</feature>
<feature type="transmembrane region" description="Helical" evidence="1">
    <location>
        <begin position="276"/>
        <end position="294"/>
    </location>
</feature>
<dbReference type="AlphaFoldDB" id="A0A411YZK9"/>
<feature type="transmembrane region" description="Helical" evidence="1">
    <location>
        <begin position="61"/>
        <end position="79"/>
    </location>
</feature>
<feature type="transmembrane region" description="Helical" evidence="1">
    <location>
        <begin position="403"/>
        <end position="423"/>
    </location>
</feature>
<evidence type="ECO:0008006" key="4">
    <source>
        <dbReference type="Google" id="ProtNLM"/>
    </source>
</evidence>
<proteinExistence type="predicted"/>
<keyword evidence="3" id="KW-1185">Reference proteome</keyword>
<feature type="transmembrane region" description="Helical" evidence="1">
    <location>
        <begin position="125"/>
        <end position="142"/>
    </location>
</feature>
<dbReference type="OrthoDB" id="7595044at2"/>
<feature type="transmembrane region" description="Helical" evidence="1">
    <location>
        <begin position="6"/>
        <end position="24"/>
    </location>
</feature>
<keyword evidence="1" id="KW-1133">Transmembrane helix</keyword>
<keyword evidence="1" id="KW-0812">Transmembrane</keyword>